<dbReference type="SUPFAM" id="SSF55060">
    <property type="entry name" value="GHMP Kinase, C-terminal domain"/>
    <property type="match status" value="1"/>
</dbReference>
<dbReference type="GO" id="GO:0004335">
    <property type="term" value="F:galactokinase activity"/>
    <property type="evidence" value="ECO:0007669"/>
    <property type="project" value="InterPro"/>
</dbReference>
<name>A0A4S4DCF2_CAMSN</name>
<comment type="similarity">
    <text evidence="1">Belongs to the GHMP kinase family. GalK subfamily.</text>
</comment>
<dbReference type="InterPro" id="IPR014721">
    <property type="entry name" value="Ribsml_uS5_D2-typ_fold_subgr"/>
</dbReference>
<evidence type="ECO:0000256" key="6">
    <source>
        <dbReference type="SAM" id="MobiDB-lite"/>
    </source>
</evidence>
<dbReference type="STRING" id="542762.A0A4S4DCF2"/>
<sequence>MSLLTVALGVDADAAVIPTLFARSKGGSRGYTDPPCFKEGDQEPIAEDFHHSQWDRLNSSEKTKTRKLPEEEREETGLDDSIVYKGYHEYAKSKGLDVGVPVGLDVMIDGTVPTGSGLSSSAALVCCSTIAIMATFDVNFPKKEIAQLTCECERHIGTQSGGMDQAISVMAKSGFAELIDFNPIRATDVQLPAGGSFVIAHSLAESQKAVTAATNYNNRVVECRLAAILLGIKLGMKPQEAISEVKTLSDVEGLCVSFAGRHGSSDPVLAVKELLSEEPYTAEDIEKIIEENLQSVFADSQSSLDVLKAATHYKLFQRASHVYAEAKRVYAFKDAVSSNISEEDKLKKLGDLMNESHYSCSVLYECSCPELEELVKVCRDNGALGARLTGAGWGGCAVALVKESIVPQFILNLKGSLAKHSEILKLSFEGSNIFRRQ</sequence>
<keyword evidence="10" id="KW-1185">Reference proteome</keyword>
<accession>A0A4S4DCF2</accession>
<evidence type="ECO:0000313" key="10">
    <source>
        <dbReference type="Proteomes" id="UP000306102"/>
    </source>
</evidence>
<dbReference type="Pfam" id="PF08544">
    <property type="entry name" value="GHMP_kinases_C"/>
    <property type="match status" value="1"/>
</dbReference>
<feature type="compositionally biased region" description="Basic and acidic residues" evidence="6">
    <location>
        <begin position="56"/>
        <end position="70"/>
    </location>
</feature>
<dbReference type="InterPro" id="IPR006204">
    <property type="entry name" value="GHMP_kinase_N_dom"/>
</dbReference>
<dbReference type="SUPFAM" id="SSF54211">
    <property type="entry name" value="Ribosomal protein S5 domain 2-like"/>
    <property type="match status" value="1"/>
</dbReference>
<evidence type="ECO:0008006" key="11">
    <source>
        <dbReference type="Google" id="ProtNLM"/>
    </source>
</evidence>
<dbReference type="InterPro" id="IPR006203">
    <property type="entry name" value="GHMP_knse_ATP-bd_CS"/>
</dbReference>
<keyword evidence="5" id="KW-0067">ATP-binding</keyword>
<dbReference type="GO" id="GO:0005829">
    <property type="term" value="C:cytosol"/>
    <property type="evidence" value="ECO:0007669"/>
    <property type="project" value="TreeGrafter"/>
</dbReference>
<dbReference type="Gene3D" id="1.20.1440.340">
    <property type="match status" value="1"/>
</dbReference>
<feature type="domain" description="GHMP kinase C-terminal" evidence="8">
    <location>
        <begin position="346"/>
        <end position="404"/>
    </location>
</feature>
<proteinExistence type="inferred from homology"/>
<evidence type="ECO:0000259" key="8">
    <source>
        <dbReference type="Pfam" id="PF08544"/>
    </source>
</evidence>
<dbReference type="AlphaFoldDB" id="A0A4S4DCF2"/>
<dbReference type="InterPro" id="IPR013750">
    <property type="entry name" value="GHMP_kinase_C_dom"/>
</dbReference>
<evidence type="ECO:0000256" key="1">
    <source>
        <dbReference type="ARBA" id="ARBA00006566"/>
    </source>
</evidence>
<keyword evidence="2" id="KW-0808">Transferase</keyword>
<dbReference type="GO" id="GO:0006012">
    <property type="term" value="P:galactose metabolic process"/>
    <property type="evidence" value="ECO:0007669"/>
    <property type="project" value="InterPro"/>
</dbReference>
<comment type="caution">
    <text evidence="9">The sequence shown here is derived from an EMBL/GenBank/DDBJ whole genome shotgun (WGS) entry which is preliminary data.</text>
</comment>
<dbReference type="PRINTS" id="PR00473">
    <property type="entry name" value="GALCTOKINASE"/>
</dbReference>
<dbReference type="PROSITE" id="PS00627">
    <property type="entry name" value="GHMP_KINASES_ATP"/>
    <property type="match status" value="1"/>
</dbReference>
<dbReference type="Pfam" id="PF00288">
    <property type="entry name" value="GHMP_kinases_N"/>
    <property type="match status" value="1"/>
</dbReference>
<evidence type="ECO:0000313" key="9">
    <source>
        <dbReference type="EMBL" id="THF99325.1"/>
    </source>
</evidence>
<evidence type="ECO:0000259" key="7">
    <source>
        <dbReference type="Pfam" id="PF00288"/>
    </source>
</evidence>
<dbReference type="PANTHER" id="PTHR10457">
    <property type="entry name" value="MEVALONATE KINASE/GALACTOKINASE"/>
    <property type="match status" value="1"/>
</dbReference>
<keyword evidence="4" id="KW-0418">Kinase</keyword>
<feature type="domain" description="GHMP kinase N-terminal" evidence="7">
    <location>
        <begin position="85"/>
        <end position="171"/>
    </location>
</feature>
<dbReference type="EMBL" id="SDRB02011966">
    <property type="protein sequence ID" value="THF99325.1"/>
    <property type="molecule type" value="Genomic_DNA"/>
</dbReference>
<dbReference type="PANTHER" id="PTHR10457:SF7">
    <property type="entry name" value="GALACTOKINASE-RELATED"/>
    <property type="match status" value="1"/>
</dbReference>
<dbReference type="PRINTS" id="PR00959">
    <property type="entry name" value="MEVGALKINASE"/>
</dbReference>
<gene>
    <name evidence="9" type="ORF">TEA_007645</name>
</gene>
<dbReference type="Proteomes" id="UP000306102">
    <property type="component" value="Unassembled WGS sequence"/>
</dbReference>
<evidence type="ECO:0000256" key="4">
    <source>
        <dbReference type="ARBA" id="ARBA00022777"/>
    </source>
</evidence>
<evidence type="ECO:0000256" key="3">
    <source>
        <dbReference type="ARBA" id="ARBA00022741"/>
    </source>
</evidence>
<dbReference type="FunFam" id="1.20.1440.340:FF:000002">
    <property type="entry name" value="Galactokinase"/>
    <property type="match status" value="1"/>
</dbReference>
<dbReference type="InterPro" id="IPR036554">
    <property type="entry name" value="GHMP_kinase_C_sf"/>
</dbReference>
<dbReference type="InterPro" id="IPR000705">
    <property type="entry name" value="Galactokinase"/>
</dbReference>
<feature type="region of interest" description="Disordered" evidence="6">
    <location>
        <begin position="56"/>
        <end position="75"/>
    </location>
</feature>
<protein>
    <recommendedName>
        <fullName evidence="11">Galactokinase</fullName>
    </recommendedName>
</protein>
<dbReference type="InterPro" id="IPR020568">
    <property type="entry name" value="Ribosomal_Su5_D2-typ_SF"/>
</dbReference>
<keyword evidence="3" id="KW-0547">Nucleotide-binding</keyword>
<evidence type="ECO:0000256" key="5">
    <source>
        <dbReference type="ARBA" id="ARBA00022840"/>
    </source>
</evidence>
<evidence type="ECO:0000256" key="2">
    <source>
        <dbReference type="ARBA" id="ARBA00022679"/>
    </source>
</evidence>
<dbReference type="Gene3D" id="3.30.230.10">
    <property type="match status" value="1"/>
</dbReference>
<reference evidence="9 10" key="1">
    <citation type="journal article" date="2018" name="Proc. Natl. Acad. Sci. U.S.A.">
        <title>Draft genome sequence of Camellia sinensis var. sinensis provides insights into the evolution of the tea genome and tea quality.</title>
        <authorList>
            <person name="Wei C."/>
            <person name="Yang H."/>
            <person name="Wang S."/>
            <person name="Zhao J."/>
            <person name="Liu C."/>
            <person name="Gao L."/>
            <person name="Xia E."/>
            <person name="Lu Y."/>
            <person name="Tai Y."/>
            <person name="She G."/>
            <person name="Sun J."/>
            <person name="Cao H."/>
            <person name="Tong W."/>
            <person name="Gao Q."/>
            <person name="Li Y."/>
            <person name="Deng W."/>
            <person name="Jiang X."/>
            <person name="Wang W."/>
            <person name="Chen Q."/>
            <person name="Zhang S."/>
            <person name="Li H."/>
            <person name="Wu J."/>
            <person name="Wang P."/>
            <person name="Li P."/>
            <person name="Shi C."/>
            <person name="Zheng F."/>
            <person name="Jian J."/>
            <person name="Huang B."/>
            <person name="Shan D."/>
            <person name="Shi M."/>
            <person name="Fang C."/>
            <person name="Yue Y."/>
            <person name="Li F."/>
            <person name="Li D."/>
            <person name="Wei S."/>
            <person name="Han B."/>
            <person name="Jiang C."/>
            <person name="Yin Y."/>
            <person name="Xia T."/>
            <person name="Zhang Z."/>
            <person name="Bennetzen J.L."/>
            <person name="Zhao S."/>
            <person name="Wan X."/>
        </authorList>
    </citation>
    <scope>NUCLEOTIDE SEQUENCE [LARGE SCALE GENOMIC DNA]</scope>
    <source>
        <strain evidence="10">cv. Shuchazao</strain>
        <tissue evidence="9">Leaf</tissue>
    </source>
</reference>
<dbReference type="Gene3D" id="3.30.70.3170">
    <property type="match status" value="1"/>
</dbReference>
<organism evidence="9 10">
    <name type="scientific">Camellia sinensis var. sinensis</name>
    <name type="common">China tea</name>
    <dbReference type="NCBI Taxonomy" id="542762"/>
    <lineage>
        <taxon>Eukaryota</taxon>
        <taxon>Viridiplantae</taxon>
        <taxon>Streptophyta</taxon>
        <taxon>Embryophyta</taxon>
        <taxon>Tracheophyta</taxon>
        <taxon>Spermatophyta</taxon>
        <taxon>Magnoliopsida</taxon>
        <taxon>eudicotyledons</taxon>
        <taxon>Gunneridae</taxon>
        <taxon>Pentapetalae</taxon>
        <taxon>asterids</taxon>
        <taxon>Ericales</taxon>
        <taxon>Theaceae</taxon>
        <taxon>Camellia</taxon>
    </lineage>
</organism>
<dbReference type="GO" id="GO:0005524">
    <property type="term" value="F:ATP binding"/>
    <property type="evidence" value="ECO:0007669"/>
    <property type="project" value="UniProtKB-KW"/>
</dbReference>